<sequence length="54" mass="5999">MNTINDTRSLLDRHLPLLVGLLAALLAGKALKKMFWTAFGMYWALRASGIHPFG</sequence>
<keyword evidence="3" id="KW-1185">Reference proteome</keyword>
<dbReference type="EMBL" id="CP014841">
    <property type="protein sequence ID" value="AND67980.1"/>
    <property type="molecule type" value="Genomic_DNA"/>
</dbReference>
<protein>
    <submittedName>
        <fullName evidence="2">Uncharacterized protein</fullName>
    </submittedName>
</protein>
<dbReference type="KEGG" id="dtx:ATSB10_05260"/>
<dbReference type="AlphaFoldDB" id="A0A160MXS0"/>
<dbReference type="PATRIC" id="fig|445710.3.peg.524"/>
<evidence type="ECO:0000313" key="3">
    <source>
        <dbReference type="Proteomes" id="UP000077255"/>
    </source>
</evidence>
<organism evidence="2 3">
    <name type="scientific">Dyella thiooxydans</name>
    <dbReference type="NCBI Taxonomy" id="445710"/>
    <lineage>
        <taxon>Bacteria</taxon>
        <taxon>Pseudomonadati</taxon>
        <taxon>Pseudomonadota</taxon>
        <taxon>Gammaproteobacteria</taxon>
        <taxon>Lysobacterales</taxon>
        <taxon>Rhodanobacteraceae</taxon>
        <taxon>Dyella</taxon>
    </lineage>
</organism>
<reference evidence="2 3" key="1">
    <citation type="submission" date="2016-02" db="EMBL/GenBank/DDBJ databases">
        <title>Complete genome sequencing and analysis of ATSB10, Dyella thiooxydans isolated from rhizosphere soil of sunflower (Helianthus annuus L.).</title>
        <authorList>
            <person name="Lee Y."/>
            <person name="Hwangbo K."/>
            <person name="Chung H."/>
            <person name="Yoo J."/>
            <person name="Kim K.Y."/>
            <person name="Sa T.M."/>
            <person name="Um Y."/>
            <person name="Madhaiyan M."/>
        </authorList>
    </citation>
    <scope>NUCLEOTIDE SEQUENCE [LARGE SCALE GENOMIC DNA]</scope>
    <source>
        <strain evidence="2 3">ATSB10</strain>
    </source>
</reference>
<dbReference type="STRING" id="445710.ATSB10_05260"/>
<keyword evidence="1" id="KW-0812">Transmembrane</keyword>
<name>A0A160MXS0_9GAMM</name>
<keyword evidence="1" id="KW-1133">Transmembrane helix</keyword>
<dbReference type="Proteomes" id="UP000077255">
    <property type="component" value="Chromosome"/>
</dbReference>
<dbReference type="RefSeq" id="WP_169816697.1">
    <property type="nucleotide sequence ID" value="NZ_CP014841.1"/>
</dbReference>
<proteinExistence type="predicted"/>
<gene>
    <name evidence="2" type="ORF">ATSB10_05260</name>
</gene>
<evidence type="ECO:0000313" key="2">
    <source>
        <dbReference type="EMBL" id="AND67980.1"/>
    </source>
</evidence>
<keyword evidence="1" id="KW-0472">Membrane</keyword>
<feature type="transmembrane region" description="Helical" evidence="1">
    <location>
        <begin position="15"/>
        <end position="31"/>
    </location>
</feature>
<evidence type="ECO:0000256" key="1">
    <source>
        <dbReference type="SAM" id="Phobius"/>
    </source>
</evidence>
<accession>A0A160MXS0</accession>